<organism evidence="3 4">
    <name type="scientific">Euzebyella saccharophila</name>
    <dbReference type="NCBI Taxonomy" id="679664"/>
    <lineage>
        <taxon>Bacteria</taxon>
        <taxon>Pseudomonadati</taxon>
        <taxon>Bacteroidota</taxon>
        <taxon>Flavobacteriia</taxon>
        <taxon>Flavobacteriales</taxon>
        <taxon>Flavobacteriaceae</taxon>
        <taxon>Euzebyella</taxon>
    </lineage>
</organism>
<dbReference type="EC" id="2.4.-.-" evidence="3"/>
<name>A0ABV8K131_9FLAO</name>
<accession>A0ABV8K131</accession>
<dbReference type="InterPro" id="IPR028098">
    <property type="entry name" value="Glyco_trans_4-like_N"/>
</dbReference>
<sequence length="365" mass="41735">MRTKKSIAFTIGSLGTGGAERVVSTLANELIHSYNVTIINFSKKSPFYKLDPRINLVYCLEELMPSKSIFDTIRLNWQLYLRIKNIVTNYKIQLLIGFLTRENILSVMAAKSCKIPVIISERNNPYKMSFGILWKLLLRFSYPKADYLVIQTKEIEQYFKAFVKTEKLKILANPIASQLTNSRTFSLERKKVILNVGRLSEQKAQHILIKAFANIKSEGWEVHIVGKGGRQRELQNLINQLNMEEKIKLLPPTKEIATYYNSSSVFVFTSIFEGFPNALIEAMHFGLPCIATDCPTGPSELIRNNENGYLINVNDVLDLQKKLDTLMNNKALRDKFSLNAINEVDRFRAKEIAKNWEKLISSSLA</sequence>
<dbReference type="CDD" id="cd03820">
    <property type="entry name" value="GT4_AmsD-like"/>
    <property type="match status" value="1"/>
</dbReference>
<dbReference type="PANTHER" id="PTHR12526:SF630">
    <property type="entry name" value="GLYCOSYLTRANSFERASE"/>
    <property type="match status" value="1"/>
</dbReference>
<dbReference type="GO" id="GO:0016757">
    <property type="term" value="F:glycosyltransferase activity"/>
    <property type="evidence" value="ECO:0007669"/>
    <property type="project" value="UniProtKB-KW"/>
</dbReference>
<dbReference type="Proteomes" id="UP001595814">
    <property type="component" value="Unassembled WGS sequence"/>
</dbReference>
<evidence type="ECO:0000313" key="4">
    <source>
        <dbReference type="Proteomes" id="UP001595814"/>
    </source>
</evidence>
<keyword evidence="4" id="KW-1185">Reference proteome</keyword>
<dbReference type="EMBL" id="JBHSAW010000025">
    <property type="protein sequence ID" value="MFC4097900.1"/>
    <property type="molecule type" value="Genomic_DNA"/>
</dbReference>
<dbReference type="Pfam" id="PF13439">
    <property type="entry name" value="Glyco_transf_4"/>
    <property type="match status" value="1"/>
</dbReference>
<evidence type="ECO:0000313" key="3">
    <source>
        <dbReference type="EMBL" id="MFC4097900.1"/>
    </source>
</evidence>
<dbReference type="Gene3D" id="3.40.50.2000">
    <property type="entry name" value="Glycogen Phosphorylase B"/>
    <property type="match status" value="2"/>
</dbReference>
<protein>
    <submittedName>
        <fullName evidence="3">Glycosyltransferase family 4 protein</fullName>
        <ecNumber evidence="3">2.4.-.-</ecNumber>
    </submittedName>
</protein>
<evidence type="ECO:0000259" key="2">
    <source>
        <dbReference type="Pfam" id="PF13439"/>
    </source>
</evidence>
<evidence type="ECO:0000259" key="1">
    <source>
        <dbReference type="Pfam" id="PF00534"/>
    </source>
</evidence>
<keyword evidence="3" id="KW-0808">Transferase</keyword>
<dbReference type="RefSeq" id="WP_192462943.1">
    <property type="nucleotide sequence ID" value="NZ_JACYFJ010000005.1"/>
</dbReference>
<dbReference type="InterPro" id="IPR001296">
    <property type="entry name" value="Glyco_trans_1"/>
</dbReference>
<dbReference type="SUPFAM" id="SSF53756">
    <property type="entry name" value="UDP-Glycosyltransferase/glycogen phosphorylase"/>
    <property type="match status" value="1"/>
</dbReference>
<feature type="domain" description="Glycosyltransferase subfamily 4-like N-terminal" evidence="2">
    <location>
        <begin position="17"/>
        <end position="175"/>
    </location>
</feature>
<comment type="caution">
    <text evidence="3">The sequence shown here is derived from an EMBL/GenBank/DDBJ whole genome shotgun (WGS) entry which is preliminary data.</text>
</comment>
<reference evidence="4" key="1">
    <citation type="journal article" date="2019" name="Int. J. Syst. Evol. Microbiol.">
        <title>The Global Catalogue of Microorganisms (GCM) 10K type strain sequencing project: providing services to taxonomists for standard genome sequencing and annotation.</title>
        <authorList>
            <consortium name="The Broad Institute Genomics Platform"/>
            <consortium name="The Broad Institute Genome Sequencing Center for Infectious Disease"/>
            <person name="Wu L."/>
            <person name="Ma J."/>
        </authorList>
    </citation>
    <scope>NUCLEOTIDE SEQUENCE [LARGE SCALE GENOMIC DNA]</scope>
    <source>
        <strain evidence="4">CECT 7477</strain>
    </source>
</reference>
<gene>
    <name evidence="3" type="ORF">ACFOUT_18595</name>
</gene>
<dbReference type="Pfam" id="PF00534">
    <property type="entry name" value="Glycos_transf_1"/>
    <property type="match status" value="1"/>
</dbReference>
<keyword evidence="3" id="KW-0328">Glycosyltransferase</keyword>
<proteinExistence type="predicted"/>
<feature type="domain" description="Glycosyl transferase family 1" evidence="1">
    <location>
        <begin position="188"/>
        <end position="341"/>
    </location>
</feature>
<dbReference type="PANTHER" id="PTHR12526">
    <property type="entry name" value="GLYCOSYLTRANSFERASE"/>
    <property type="match status" value="1"/>
</dbReference>